<dbReference type="OrthoDB" id="203381at2759"/>
<dbReference type="InterPro" id="IPR036065">
    <property type="entry name" value="BolA-like_sf"/>
</dbReference>
<accession>A0A3S3QXD2</accession>
<proteinExistence type="inferred from homology"/>
<name>A0A3S3QXD2_9ACAR</name>
<comment type="caution">
    <text evidence="3">The sequence shown here is derived from an EMBL/GenBank/DDBJ whole genome shotgun (WGS) entry which is preliminary data.</text>
</comment>
<sequence length="111" mass="12929">MSYFLQRFIHGIRCFVRQRFTLQNTRFYALKKTDGEKRLINALRVKFPEAVTIEVNDISGGCGDMFEIHIVSSVFKDKSYVQQHQLVNEALKEEIKSMHGLRIYTSLPSKS</sequence>
<evidence type="ECO:0000313" key="6">
    <source>
        <dbReference type="Proteomes" id="UP000285301"/>
    </source>
</evidence>
<dbReference type="InterPro" id="IPR002634">
    <property type="entry name" value="BolA"/>
</dbReference>
<dbReference type="EMBL" id="NCKU01000442">
    <property type="protein sequence ID" value="RWS15509.1"/>
    <property type="molecule type" value="Genomic_DNA"/>
</dbReference>
<dbReference type="EMBL" id="NCKU01000443">
    <property type="protein sequence ID" value="RWS15491.1"/>
    <property type="molecule type" value="Genomic_DNA"/>
</dbReference>
<reference evidence="3" key="2">
    <citation type="submission" date="2018-11" db="EMBL/GenBank/DDBJ databases">
        <title>Trombidioid mite genomics.</title>
        <authorList>
            <person name="Dong X."/>
        </authorList>
    </citation>
    <scope>NUCLEOTIDE SEQUENCE</scope>
    <source>
        <strain evidence="3">UoL-WK</strain>
    </source>
</reference>
<evidence type="ECO:0000313" key="4">
    <source>
        <dbReference type="EMBL" id="RWS15491.1"/>
    </source>
</evidence>
<evidence type="ECO:0000313" key="3">
    <source>
        <dbReference type="EMBL" id="RWS15476.1"/>
    </source>
</evidence>
<comment type="similarity">
    <text evidence="1 2">Belongs to the BolA/IbaG family.</text>
</comment>
<reference evidence="3 6" key="1">
    <citation type="journal article" date="2018" name="Gigascience">
        <title>Genomes of trombidid mites reveal novel predicted allergens and laterally-transferred genes associated with secondary metabolism.</title>
        <authorList>
            <person name="Dong X."/>
            <person name="Chaisiri K."/>
            <person name="Xia D."/>
            <person name="Armstrong S.D."/>
            <person name="Fang Y."/>
            <person name="Donnelly M.J."/>
            <person name="Kadowaki T."/>
            <person name="McGarry J.W."/>
            <person name="Darby A.C."/>
            <person name="Makepeace B.L."/>
        </authorList>
    </citation>
    <scope>NUCLEOTIDE SEQUENCE [LARGE SCALE GENOMIC DNA]</scope>
    <source>
        <strain evidence="3">UoL-WK</strain>
    </source>
</reference>
<dbReference type="AlphaFoldDB" id="A0A3S3QXD2"/>
<dbReference type="PANTHER" id="PTHR46188">
    <property type="entry name" value="BOLA-LIKE PROTEIN 3"/>
    <property type="match status" value="1"/>
</dbReference>
<dbReference type="InterPro" id="IPR052275">
    <property type="entry name" value="Mt_Fe-S_assembly_factor"/>
</dbReference>
<dbReference type="Proteomes" id="UP000285301">
    <property type="component" value="Unassembled WGS sequence"/>
</dbReference>
<dbReference type="Gene3D" id="3.30.300.90">
    <property type="entry name" value="BolA-like"/>
    <property type="match status" value="1"/>
</dbReference>
<dbReference type="STRING" id="1965070.A0A3S3QXD2"/>
<organism evidence="3 6">
    <name type="scientific">Dinothrombium tinctorium</name>
    <dbReference type="NCBI Taxonomy" id="1965070"/>
    <lineage>
        <taxon>Eukaryota</taxon>
        <taxon>Metazoa</taxon>
        <taxon>Ecdysozoa</taxon>
        <taxon>Arthropoda</taxon>
        <taxon>Chelicerata</taxon>
        <taxon>Arachnida</taxon>
        <taxon>Acari</taxon>
        <taxon>Acariformes</taxon>
        <taxon>Trombidiformes</taxon>
        <taxon>Prostigmata</taxon>
        <taxon>Anystina</taxon>
        <taxon>Parasitengona</taxon>
        <taxon>Trombidioidea</taxon>
        <taxon>Trombidiidae</taxon>
        <taxon>Dinothrombium</taxon>
    </lineage>
</organism>
<evidence type="ECO:0000256" key="1">
    <source>
        <dbReference type="ARBA" id="ARBA00005578"/>
    </source>
</evidence>
<protein>
    <submittedName>
        <fullName evidence="3">BolA-like protein 3</fullName>
    </submittedName>
</protein>
<evidence type="ECO:0000313" key="5">
    <source>
        <dbReference type="EMBL" id="RWS15509.1"/>
    </source>
</evidence>
<dbReference type="GO" id="GO:0005759">
    <property type="term" value="C:mitochondrial matrix"/>
    <property type="evidence" value="ECO:0007669"/>
    <property type="project" value="TreeGrafter"/>
</dbReference>
<evidence type="ECO:0000256" key="2">
    <source>
        <dbReference type="RuleBase" id="RU003860"/>
    </source>
</evidence>
<dbReference type="SUPFAM" id="SSF82657">
    <property type="entry name" value="BolA-like"/>
    <property type="match status" value="1"/>
</dbReference>
<gene>
    <name evidence="3" type="ORF">B4U79_00293</name>
    <name evidence="4" type="ORF">B4U79_01890</name>
    <name evidence="5" type="ORF">B4U79_15288</name>
</gene>
<dbReference type="Pfam" id="PF01722">
    <property type="entry name" value="BolA"/>
    <property type="match status" value="1"/>
</dbReference>
<dbReference type="PANTHER" id="PTHR46188:SF1">
    <property type="entry name" value="BOLA-LIKE PROTEIN 3"/>
    <property type="match status" value="1"/>
</dbReference>
<dbReference type="EMBL" id="NCKU01000444">
    <property type="protein sequence ID" value="RWS15476.1"/>
    <property type="molecule type" value="Genomic_DNA"/>
</dbReference>
<keyword evidence="6" id="KW-1185">Reference proteome</keyword>